<evidence type="ECO:0000259" key="3">
    <source>
        <dbReference type="Pfam" id="PF19305"/>
    </source>
</evidence>
<dbReference type="InterPro" id="IPR045336">
    <property type="entry name" value="MmgE_PrpD_N"/>
</dbReference>
<name>A0ABP8GLJ7_9BURK</name>
<dbReference type="Gene3D" id="1.10.4100.10">
    <property type="entry name" value="2-methylcitrate dehydratase PrpD"/>
    <property type="match status" value="1"/>
</dbReference>
<feature type="domain" description="MmgE/PrpD C-terminal" evidence="3">
    <location>
        <begin position="272"/>
        <end position="432"/>
    </location>
</feature>
<protein>
    <submittedName>
        <fullName evidence="4">MmgE/PrpD family protein</fullName>
    </submittedName>
</protein>
<organism evidence="4 5">
    <name type="scientific">Pigmentiphaga soli</name>
    <dbReference type="NCBI Taxonomy" id="1007095"/>
    <lineage>
        <taxon>Bacteria</taxon>
        <taxon>Pseudomonadati</taxon>
        <taxon>Pseudomonadota</taxon>
        <taxon>Betaproteobacteria</taxon>
        <taxon>Burkholderiales</taxon>
        <taxon>Alcaligenaceae</taxon>
        <taxon>Pigmentiphaga</taxon>
    </lineage>
</organism>
<dbReference type="EMBL" id="BAABFO010000003">
    <property type="protein sequence ID" value="GAA4326268.1"/>
    <property type="molecule type" value="Genomic_DNA"/>
</dbReference>
<comment type="caution">
    <text evidence="4">The sequence shown here is derived from an EMBL/GenBank/DDBJ whole genome shotgun (WGS) entry which is preliminary data.</text>
</comment>
<keyword evidence="5" id="KW-1185">Reference proteome</keyword>
<accession>A0ABP8GLJ7</accession>
<feature type="domain" description="MmgE/PrpD N-terminal" evidence="2">
    <location>
        <begin position="6"/>
        <end position="243"/>
    </location>
</feature>
<gene>
    <name evidence="4" type="ORF">GCM10023144_09520</name>
</gene>
<dbReference type="InterPro" id="IPR042188">
    <property type="entry name" value="MmgE/PrpD_sf_2"/>
</dbReference>
<reference evidence="5" key="1">
    <citation type="journal article" date="2019" name="Int. J. Syst. Evol. Microbiol.">
        <title>The Global Catalogue of Microorganisms (GCM) 10K type strain sequencing project: providing services to taxonomists for standard genome sequencing and annotation.</title>
        <authorList>
            <consortium name="The Broad Institute Genomics Platform"/>
            <consortium name="The Broad Institute Genome Sequencing Center for Infectious Disease"/>
            <person name="Wu L."/>
            <person name="Ma J."/>
        </authorList>
    </citation>
    <scope>NUCLEOTIDE SEQUENCE [LARGE SCALE GENOMIC DNA]</scope>
    <source>
        <strain evidence="5">JCM 17666</strain>
    </source>
</reference>
<dbReference type="Gene3D" id="3.30.1330.120">
    <property type="entry name" value="2-methylcitrate dehydratase PrpD"/>
    <property type="match status" value="1"/>
</dbReference>
<dbReference type="InterPro" id="IPR036148">
    <property type="entry name" value="MmgE/PrpD_sf"/>
</dbReference>
<dbReference type="PANTHER" id="PTHR16943">
    <property type="entry name" value="2-METHYLCITRATE DEHYDRATASE-RELATED"/>
    <property type="match status" value="1"/>
</dbReference>
<proteinExistence type="inferred from homology"/>
<dbReference type="PANTHER" id="PTHR16943:SF8">
    <property type="entry name" value="2-METHYLCITRATE DEHYDRATASE"/>
    <property type="match status" value="1"/>
</dbReference>
<evidence type="ECO:0000313" key="4">
    <source>
        <dbReference type="EMBL" id="GAA4326268.1"/>
    </source>
</evidence>
<dbReference type="SUPFAM" id="SSF103378">
    <property type="entry name" value="2-methylcitrate dehydratase PrpD"/>
    <property type="match status" value="1"/>
</dbReference>
<dbReference type="InterPro" id="IPR005656">
    <property type="entry name" value="MmgE_PrpD"/>
</dbReference>
<comment type="similarity">
    <text evidence="1">Belongs to the PrpD family.</text>
</comment>
<dbReference type="Proteomes" id="UP001501671">
    <property type="component" value="Unassembled WGS sequence"/>
</dbReference>
<dbReference type="Pfam" id="PF19305">
    <property type="entry name" value="MmgE_PrpD_C"/>
    <property type="match status" value="1"/>
</dbReference>
<dbReference type="InterPro" id="IPR042183">
    <property type="entry name" value="MmgE/PrpD_sf_1"/>
</dbReference>
<evidence type="ECO:0000256" key="1">
    <source>
        <dbReference type="ARBA" id="ARBA00006174"/>
    </source>
</evidence>
<evidence type="ECO:0000259" key="2">
    <source>
        <dbReference type="Pfam" id="PF03972"/>
    </source>
</evidence>
<dbReference type="InterPro" id="IPR045337">
    <property type="entry name" value="MmgE_PrpD_C"/>
</dbReference>
<dbReference type="RefSeq" id="WP_345246863.1">
    <property type="nucleotide sequence ID" value="NZ_BAABFO010000003.1"/>
</dbReference>
<evidence type="ECO:0000313" key="5">
    <source>
        <dbReference type="Proteomes" id="UP001501671"/>
    </source>
</evidence>
<sequence>MTSISESLARFAFDLADDDVPPAVRRQAAHLLLDGAGIAYASTTFDFARQTLAALSSFEGGDSPVIGMPRRLALRDAVLLNGVLVHGLDFDDTHLTSVVHVTSSCLPTALGAAVAAGRSGREMLTAYILGIEAAARLGNVARGELNQIGFHPTGVIAAFACALIAGKLEGLDYERLVMAQGIVLSMAAGTREYSSDGSSSKRLHPGWAGVCGITAARLAKQGFTGPRTAYEGQFGLYATHLGKDLSRWDLGAASRDLGSQWETAQVAIKPLPACQLSIACIDAAIALHRQRRFDIADIESVEALVPEHAVKIVCEPIARRRRPNSRYAAQFSLPFDVACGLIHGRFGLAELERHADPQILALADKVTYRVDPDTNYPKHFSGEIIVTLRDGRRIAHRESINRGAADNPISDEDIVSKFLANAAVANVPTADRIQRALLDIDALEDARALGDLLSQCPA</sequence>
<dbReference type="Pfam" id="PF03972">
    <property type="entry name" value="MmgE_PrpD_N"/>
    <property type="match status" value="1"/>
</dbReference>